<proteinExistence type="predicted"/>
<evidence type="ECO:0000256" key="1">
    <source>
        <dbReference type="SAM" id="Phobius"/>
    </source>
</evidence>
<reference evidence="3" key="1">
    <citation type="journal article" date="2023" name="G3 (Bethesda)">
        <title>Whole genome assemblies of Zophobas morio and Tenebrio molitor.</title>
        <authorList>
            <person name="Kaur S."/>
            <person name="Stinson S.A."/>
            <person name="diCenzo G.C."/>
        </authorList>
    </citation>
    <scope>NUCLEOTIDE SEQUENCE</scope>
    <source>
        <strain evidence="3">QUZm001</strain>
    </source>
</reference>
<evidence type="ECO:0000313" key="2">
    <source>
        <dbReference type="EMBL" id="KAJ3630066.1"/>
    </source>
</evidence>
<dbReference type="Proteomes" id="UP001168821">
    <property type="component" value="Unassembled WGS sequence"/>
</dbReference>
<organism evidence="3 4">
    <name type="scientific">Zophobas morio</name>
    <dbReference type="NCBI Taxonomy" id="2755281"/>
    <lineage>
        <taxon>Eukaryota</taxon>
        <taxon>Metazoa</taxon>
        <taxon>Ecdysozoa</taxon>
        <taxon>Arthropoda</taxon>
        <taxon>Hexapoda</taxon>
        <taxon>Insecta</taxon>
        <taxon>Pterygota</taxon>
        <taxon>Neoptera</taxon>
        <taxon>Endopterygota</taxon>
        <taxon>Coleoptera</taxon>
        <taxon>Polyphaga</taxon>
        <taxon>Cucujiformia</taxon>
        <taxon>Tenebrionidae</taxon>
        <taxon>Zophobas</taxon>
    </lineage>
</organism>
<comment type="caution">
    <text evidence="3">The sequence shown here is derived from an EMBL/GenBank/DDBJ whole genome shotgun (WGS) entry which is preliminary data.</text>
</comment>
<keyword evidence="4" id="KW-1185">Reference proteome</keyword>
<name>A0AA38M763_9CUCU</name>
<protein>
    <submittedName>
        <fullName evidence="3">Uncharacterized protein</fullName>
    </submittedName>
</protein>
<gene>
    <name evidence="3" type="ORF">Zmor_023100</name>
    <name evidence="2" type="ORF">Zmor_027098</name>
</gene>
<dbReference type="AlphaFoldDB" id="A0AA38M763"/>
<dbReference type="EMBL" id="JALNTZ010000857">
    <property type="protein sequence ID" value="KAJ3630066.1"/>
    <property type="molecule type" value="Genomic_DNA"/>
</dbReference>
<keyword evidence="1" id="KW-0812">Transmembrane</keyword>
<feature type="transmembrane region" description="Helical" evidence="1">
    <location>
        <begin position="84"/>
        <end position="102"/>
    </location>
</feature>
<evidence type="ECO:0000313" key="4">
    <source>
        <dbReference type="Proteomes" id="UP001168821"/>
    </source>
</evidence>
<accession>A0AA38M763</accession>
<keyword evidence="1" id="KW-1133">Transmembrane helix</keyword>
<dbReference type="EMBL" id="JALNTZ010000007">
    <property type="protein sequence ID" value="KAJ3645444.1"/>
    <property type="molecule type" value="Genomic_DNA"/>
</dbReference>
<sequence length="132" mass="15474">MNITKNHPTFRFLISEFLPANGQHAHVRMKKSPNPDNYDRFGRMRRLPAGRWNAVISPRVNTTSYRNHEHYFNEAPQGNRLSPIFPSMLSILVLIMINTFFLRPLQRVMPAAHMQWMEINGRSQFFSHLPGN</sequence>
<evidence type="ECO:0000313" key="3">
    <source>
        <dbReference type="EMBL" id="KAJ3645444.1"/>
    </source>
</evidence>
<keyword evidence="1" id="KW-0472">Membrane</keyword>